<evidence type="ECO:0000313" key="3">
    <source>
        <dbReference type="Proteomes" id="UP001165041"/>
    </source>
</evidence>
<dbReference type="InterPro" id="IPR050378">
    <property type="entry name" value="Metallo-dep_Hydrolases_sf"/>
</dbReference>
<feature type="domain" description="Amidohydrolase 3" evidence="1">
    <location>
        <begin position="52"/>
        <end position="286"/>
    </location>
</feature>
<organism evidence="2 3">
    <name type="scientific">Kitasatospora phosalacinea</name>
    <dbReference type="NCBI Taxonomy" id="2065"/>
    <lineage>
        <taxon>Bacteria</taxon>
        <taxon>Bacillati</taxon>
        <taxon>Actinomycetota</taxon>
        <taxon>Actinomycetes</taxon>
        <taxon>Kitasatosporales</taxon>
        <taxon>Streptomycetaceae</taxon>
        <taxon>Kitasatospora</taxon>
    </lineage>
</organism>
<dbReference type="SUPFAM" id="SSF51338">
    <property type="entry name" value="Composite domain of metallo-dependent hydrolases"/>
    <property type="match status" value="1"/>
</dbReference>
<dbReference type="InterPro" id="IPR023100">
    <property type="entry name" value="D-aminoacylase_insert_dom_sf"/>
</dbReference>
<sequence>MSRHDPSPLPYDLVVRGAEVLDGTGAPAVRADVAVRSGRIAGVGDLVGRARREVDARGLVLAPGLVDLHSHADLTLAGAPQAEGCLRQGVTTVVTGNCGMSPFPVDPAAGPGVLPGPGPDAPPPVDLDAFAAAVTAARPAVNLAAQVGHGTLRAAVLGSALRRASADELAAMCELLGRAARQGAFGFSTGLIYAPGSFADAAEVRALAAEAHRHGLLYSTHLRDEGDALLPALTEALDTARATGVRLQVSHLKAMGPANHGKVHEALALIDAARAAGVDVATDVYPYAASSTRLSSRLPGWALDGGTPELLARLADPVQRERIGRELAVKEGRTFLPEGTVLAAMAPGPYDRYTGATLREVALAEGVGGAEAALRVLAGHGEVLIVNHAMAEADVAAVLAGPHTAVASDGWELDASCGGHPHPRHFGTFARVLGAAARGEGPLTLPQAVHRMTGLPADRIGLADRGRVAVGRVADLMAFDPRTVTDRATYEHPLRYAAGVAHVLVAGEPVLLDGELTGARPGAVLRRARPSA</sequence>
<dbReference type="GO" id="GO:0016812">
    <property type="term" value="F:hydrolase activity, acting on carbon-nitrogen (but not peptide) bonds, in cyclic amides"/>
    <property type="evidence" value="ECO:0007669"/>
    <property type="project" value="TreeGrafter"/>
</dbReference>
<dbReference type="Proteomes" id="UP001165041">
    <property type="component" value="Unassembled WGS sequence"/>
</dbReference>
<dbReference type="Gene3D" id="3.20.20.140">
    <property type="entry name" value="Metal-dependent hydrolases"/>
    <property type="match status" value="1"/>
</dbReference>
<dbReference type="SUPFAM" id="SSF51556">
    <property type="entry name" value="Metallo-dependent hydrolases"/>
    <property type="match status" value="1"/>
</dbReference>
<reference evidence="2" key="1">
    <citation type="submission" date="2023-02" db="EMBL/GenBank/DDBJ databases">
        <title>Kitasatospora phosalacinea NBRC 14627.</title>
        <authorList>
            <person name="Ichikawa N."/>
            <person name="Sato H."/>
            <person name="Tonouchi N."/>
        </authorList>
    </citation>
    <scope>NUCLEOTIDE SEQUENCE</scope>
    <source>
        <strain evidence="2">NBRC 14627</strain>
    </source>
</reference>
<dbReference type="EMBL" id="BSSA01000025">
    <property type="protein sequence ID" value="GLW73427.1"/>
    <property type="molecule type" value="Genomic_DNA"/>
</dbReference>
<accession>A0A9W6V5P2</accession>
<dbReference type="PANTHER" id="PTHR11647">
    <property type="entry name" value="HYDRANTOINASE/DIHYDROPYRIMIDINASE FAMILY MEMBER"/>
    <property type="match status" value="1"/>
</dbReference>
<dbReference type="InterPro" id="IPR011059">
    <property type="entry name" value="Metal-dep_hydrolase_composite"/>
</dbReference>
<dbReference type="AlphaFoldDB" id="A0A9W6V5P2"/>
<protein>
    <submittedName>
        <fullName evidence="2">N-acyl-D-amino-acid deacylase</fullName>
    </submittedName>
</protein>
<dbReference type="Gene3D" id="3.30.1490.130">
    <property type="entry name" value="D-aminoacylase. Domain 3"/>
    <property type="match status" value="1"/>
</dbReference>
<dbReference type="RefSeq" id="WP_285739075.1">
    <property type="nucleotide sequence ID" value="NZ_BSSA01000025.1"/>
</dbReference>
<dbReference type="GO" id="GO:0005829">
    <property type="term" value="C:cytosol"/>
    <property type="evidence" value="ECO:0007669"/>
    <property type="project" value="TreeGrafter"/>
</dbReference>
<evidence type="ECO:0000259" key="1">
    <source>
        <dbReference type="Pfam" id="PF07969"/>
    </source>
</evidence>
<proteinExistence type="predicted"/>
<dbReference type="CDD" id="cd01297">
    <property type="entry name" value="D-aminoacylase"/>
    <property type="match status" value="1"/>
</dbReference>
<dbReference type="PANTHER" id="PTHR11647:SF1">
    <property type="entry name" value="COLLAPSIN RESPONSE MEDIATOR PROTEIN"/>
    <property type="match status" value="1"/>
</dbReference>
<dbReference type="Pfam" id="PF07969">
    <property type="entry name" value="Amidohydro_3"/>
    <property type="match status" value="2"/>
</dbReference>
<dbReference type="InterPro" id="IPR013108">
    <property type="entry name" value="Amidohydro_3"/>
</dbReference>
<name>A0A9W6V5P2_9ACTN</name>
<dbReference type="GO" id="GO:0016811">
    <property type="term" value="F:hydrolase activity, acting on carbon-nitrogen (but not peptide) bonds, in linear amides"/>
    <property type="evidence" value="ECO:0007669"/>
    <property type="project" value="InterPro"/>
</dbReference>
<dbReference type="Gene3D" id="2.30.40.10">
    <property type="entry name" value="Urease, subunit C, domain 1"/>
    <property type="match status" value="1"/>
</dbReference>
<comment type="caution">
    <text evidence="2">The sequence shown here is derived from an EMBL/GenBank/DDBJ whole genome shotgun (WGS) entry which is preliminary data.</text>
</comment>
<gene>
    <name evidence="2" type="ORF">Kpho02_57260</name>
</gene>
<dbReference type="InterPro" id="IPR032466">
    <property type="entry name" value="Metal_Hydrolase"/>
</dbReference>
<evidence type="ECO:0000313" key="2">
    <source>
        <dbReference type="EMBL" id="GLW73427.1"/>
    </source>
</evidence>
<feature type="domain" description="Amidohydrolase 3" evidence="1">
    <location>
        <begin position="404"/>
        <end position="510"/>
    </location>
</feature>